<dbReference type="AlphaFoldDB" id="A0A8W8MQG4"/>
<reference evidence="1" key="1">
    <citation type="submission" date="2022-08" db="UniProtKB">
        <authorList>
            <consortium name="EnsemblMetazoa"/>
        </authorList>
    </citation>
    <scope>IDENTIFICATION</scope>
    <source>
        <strain evidence="1">05x7-T-G4-1.051#20</strain>
    </source>
</reference>
<accession>A0A8W8MQG4</accession>
<dbReference type="Proteomes" id="UP000005408">
    <property type="component" value="Unassembled WGS sequence"/>
</dbReference>
<dbReference type="EnsemblMetazoa" id="G35467.1">
    <property type="protein sequence ID" value="G35467.1:cds"/>
    <property type="gene ID" value="G35467"/>
</dbReference>
<sequence length="107" mass="12609">QYIDDEFSIDNFYFQTYVDSIYTSELEIKDSAESESFVSYLDILLEMDIYCNLATKLYDKRDDFNFSIVNLSYLCCNIPSSPSYGVFVSQLIRYTRACSSNEQFLRR</sequence>
<name>A0A8W8MQG4_MAGGI</name>
<keyword evidence="2" id="KW-1185">Reference proteome</keyword>
<protein>
    <submittedName>
        <fullName evidence="1">Uncharacterized protein</fullName>
    </submittedName>
</protein>
<proteinExistence type="predicted"/>
<evidence type="ECO:0000313" key="2">
    <source>
        <dbReference type="Proteomes" id="UP000005408"/>
    </source>
</evidence>
<evidence type="ECO:0000313" key="1">
    <source>
        <dbReference type="EnsemblMetazoa" id="G35467.1:cds"/>
    </source>
</evidence>
<organism evidence="1 2">
    <name type="scientific">Magallana gigas</name>
    <name type="common">Pacific oyster</name>
    <name type="synonym">Crassostrea gigas</name>
    <dbReference type="NCBI Taxonomy" id="29159"/>
    <lineage>
        <taxon>Eukaryota</taxon>
        <taxon>Metazoa</taxon>
        <taxon>Spiralia</taxon>
        <taxon>Lophotrochozoa</taxon>
        <taxon>Mollusca</taxon>
        <taxon>Bivalvia</taxon>
        <taxon>Autobranchia</taxon>
        <taxon>Pteriomorphia</taxon>
        <taxon>Ostreida</taxon>
        <taxon>Ostreoidea</taxon>
        <taxon>Ostreidae</taxon>
        <taxon>Magallana</taxon>
    </lineage>
</organism>